<dbReference type="CDD" id="cd00829">
    <property type="entry name" value="SCP-x_thiolase"/>
    <property type="match status" value="1"/>
</dbReference>
<organism evidence="4 5">
    <name type="scientific">Pyrodictium occultum</name>
    <dbReference type="NCBI Taxonomy" id="2309"/>
    <lineage>
        <taxon>Archaea</taxon>
        <taxon>Thermoproteota</taxon>
        <taxon>Thermoprotei</taxon>
        <taxon>Desulfurococcales</taxon>
        <taxon>Pyrodictiaceae</taxon>
        <taxon>Pyrodictium</taxon>
    </lineage>
</organism>
<gene>
    <name evidence="4" type="ORF">CF15_01765</name>
</gene>
<dbReference type="Proteomes" id="UP000053352">
    <property type="component" value="Unassembled WGS sequence"/>
</dbReference>
<dbReference type="EMBL" id="LNTB01000001">
    <property type="protein sequence ID" value="KSW11585.1"/>
    <property type="molecule type" value="Genomic_DNA"/>
</dbReference>
<protein>
    <submittedName>
        <fullName evidence="4">Acetyl-CoA acetyltransferase</fullName>
    </submittedName>
</protein>
<dbReference type="Pfam" id="PF00108">
    <property type="entry name" value="Thiolase_N"/>
    <property type="match status" value="1"/>
</dbReference>
<dbReference type="PANTHER" id="PTHR42870:SF6">
    <property type="entry name" value="ACETYL-COA C-ACYLTRANSFERASE"/>
    <property type="match status" value="1"/>
</dbReference>
<feature type="domain" description="Thiolase C-terminal" evidence="3">
    <location>
        <begin position="238"/>
        <end position="382"/>
    </location>
</feature>
<dbReference type="Gene3D" id="3.40.47.10">
    <property type="match status" value="1"/>
</dbReference>
<dbReference type="InterPro" id="IPR020616">
    <property type="entry name" value="Thiolase_N"/>
</dbReference>
<evidence type="ECO:0000259" key="3">
    <source>
        <dbReference type="Pfam" id="PF22691"/>
    </source>
</evidence>
<reference evidence="4 5" key="1">
    <citation type="submission" date="2015-11" db="EMBL/GenBank/DDBJ databases">
        <title>Genome sequence of Pyrodictium occultum PL-19, a marine hyperthermophilic archaeon isolated from Volcano, Italy.</title>
        <authorList>
            <person name="Utturkar S."/>
            <person name="Huber H."/>
            <person name="Leptihn S."/>
            <person name="Brown S."/>
            <person name="Stetter K.O."/>
            <person name="Podar M."/>
        </authorList>
    </citation>
    <scope>NUCLEOTIDE SEQUENCE [LARGE SCALE GENOMIC DNA]</scope>
    <source>
        <strain evidence="4 5">PL-19</strain>
    </source>
</reference>
<keyword evidence="4" id="KW-0808">Transferase</keyword>
<accession>A0A0V8RU43</accession>
<keyword evidence="1" id="KW-0414">Isoprene biosynthesis</keyword>
<sequence length="384" mass="40521">MARVYVAGVGVTRVGRHYGRGLLDLAAEAAFRAIDEAGVEPGAVVVTNMLASRLQEQDSLGAYIASGIGLRGRPALHVEAACGSGGAGLYTGYAMVRSGLVDSVLVVGVEKMTDYPTSTVTSALAQAADAEYELFYGASFTGLNALMMRYYMERYGVDRDTMSEWPVMMHENALINPYAQLRRRITREDVARSQVVADPIRLLDSSPIGDGAAAVLLVSEELASKLPEKPSVYIAGAGAATDTVELGSREALDRIPAARMAAEQALRAAGVRPEDIDVGEIHDAFTINAILLIEELGFAERGKAARALAEGRFRPGDRPTLNPSGGLKARGHPVGATGVYQVAEVAMQIRGDFPGVRVEGAETGIAVNMGGDGSTLTAFILRHA</sequence>
<dbReference type="InterPro" id="IPR002155">
    <property type="entry name" value="Thiolase"/>
</dbReference>
<dbReference type="InterPro" id="IPR016039">
    <property type="entry name" value="Thiolase-like"/>
</dbReference>
<dbReference type="InterPro" id="IPR055140">
    <property type="entry name" value="Thiolase_C_2"/>
</dbReference>
<evidence type="ECO:0000313" key="5">
    <source>
        <dbReference type="Proteomes" id="UP000053352"/>
    </source>
</evidence>
<evidence type="ECO:0000259" key="2">
    <source>
        <dbReference type="Pfam" id="PF00108"/>
    </source>
</evidence>
<dbReference type="RefSeq" id="WP_058370260.1">
    <property type="nucleotide sequence ID" value="NZ_LNTB01000001.1"/>
</dbReference>
<dbReference type="STRING" id="2309.CF15_01765"/>
<dbReference type="SUPFAM" id="SSF53901">
    <property type="entry name" value="Thiolase-like"/>
    <property type="match status" value="1"/>
</dbReference>
<proteinExistence type="predicted"/>
<dbReference type="GO" id="GO:0016747">
    <property type="term" value="F:acyltransferase activity, transferring groups other than amino-acyl groups"/>
    <property type="evidence" value="ECO:0007669"/>
    <property type="project" value="InterPro"/>
</dbReference>
<dbReference type="NCBIfam" id="NF004720">
    <property type="entry name" value="PRK06064.1"/>
    <property type="match status" value="1"/>
</dbReference>
<dbReference type="Pfam" id="PF22691">
    <property type="entry name" value="Thiolase_C_1"/>
    <property type="match status" value="1"/>
</dbReference>
<dbReference type="GO" id="GO:0008299">
    <property type="term" value="P:isoprenoid biosynthetic process"/>
    <property type="evidence" value="ECO:0007669"/>
    <property type="project" value="UniProtKB-KW"/>
</dbReference>
<dbReference type="AlphaFoldDB" id="A0A0V8RU43"/>
<keyword evidence="5" id="KW-1185">Reference proteome</keyword>
<evidence type="ECO:0000256" key="1">
    <source>
        <dbReference type="ARBA" id="ARBA00023229"/>
    </source>
</evidence>
<feature type="domain" description="Thiolase N-terminal" evidence="2">
    <location>
        <begin position="20"/>
        <end position="221"/>
    </location>
</feature>
<dbReference type="PIRSF" id="PIRSF000429">
    <property type="entry name" value="Ac-CoA_Ac_transf"/>
    <property type="match status" value="1"/>
</dbReference>
<comment type="caution">
    <text evidence="4">The sequence shown here is derived from an EMBL/GenBank/DDBJ whole genome shotgun (WGS) entry which is preliminary data.</text>
</comment>
<name>A0A0V8RU43_PYROC</name>
<dbReference type="PANTHER" id="PTHR42870">
    <property type="entry name" value="ACETYL-COA C-ACETYLTRANSFERASE"/>
    <property type="match status" value="1"/>
</dbReference>
<dbReference type="OrthoDB" id="167534at2157"/>
<evidence type="ECO:0000313" key="4">
    <source>
        <dbReference type="EMBL" id="KSW11585.1"/>
    </source>
</evidence>